<reference evidence="13" key="1">
    <citation type="submission" date="2024-01" db="EMBL/GenBank/DDBJ databases">
        <title>GRCr8: a new rat reference genome assembly contstructed from accurate long reads and long range scaffolding.</title>
        <authorList>
            <person name="Doris P.A."/>
            <person name="Kalbfleisch T."/>
            <person name="Li K."/>
            <person name="Howe K."/>
            <person name="Wood J."/>
        </authorList>
    </citation>
    <scope>NUCLEOTIDE SEQUENCE [LARGE SCALE GENOMIC DNA]</scope>
    <source>
        <strain evidence="13">Brown Norway</strain>
    </source>
</reference>
<dbReference type="CDD" id="cd16024">
    <property type="entry name" value="GPI_EPT_2"/>
    <property type="match status" value="1"/>
</dbReference>
<name>M0RDM7_RAT</name>
<keyword evidence="10" id="KW-0325">Glycoprotein</keyword>
<evidence type="ECO:0000256" key="8">
    <source>
        <dbReference type="ARBA" id="ARBA00022989"/>
    </source>
</evidence>
<evidence type="ECO:0000256" key="9">
    <source>
        <dbReference type="ARBA" id="ARBA00023136"/>
    </source>
</evidence>
<dbReference type="UniPathway" id="UPA00196"/>
<dbReference type="Proteomes" id="UP000002494">
    <property type="component" value="Chromosome 14"/>
</dbReference>
<dbReference type="InParanoid" id="M0RDM7"/>
<keyword evidence="7" id="KW-0256">Endoplasmic reticulum</keyword>
<evidence type="ECO:0000256" key="3">
    <source>
        <dbReference type="ARBA" id="ARBA00005315"/>
    </source>
</evidence>
<proteinExistence type="inferred from homology"/>
<keyword evidence="8 11" id="KW-1133">Transmembrane helix</keyword>
<dbReference type="AGR" id="RGD:1560335"/>
<evidence type="ECO:0000313" key="15">
    <source>
        <dbReference type="RGD" id="1560335"/>
    </source>
</evidence>
<accession>M0RDM7</accession>
<dbReference type="FunFam" id="3.40.720.10:FF:000018">
    <property type="entry name" value="Putative GPI ethanolamine phosphate transferase 2"/>
    <property type="match status" value="1"/>
</dbReference>
<dbReference type="Bgee" id="ENSRNOG00000049895">
    <property type="expression patterns" value="Expressed in duodenum and 18 other cell types or tissues"/>
</dbReference>
<feature type="domain" description="GPI ethanolamine phosphate transferase 2 C-terminal" evidence="12">
    <location>
        <begin position="790"/>
        <end position="900"/>
    </location>
</feature>
<feature type="transmembrane region" description="Helical" evidence="11">
    <location>
        <begin position="550"/>
        <end position="571"/>
    </location>
</feature>
<dbReference type="eggNOG" id="KOG2125">
    <property type="taxonomic scope" value="Eukaryota"/>
</dbReference>
<dbReference type="GeneID" id="100910143"/>
<keyword evidence="14" id="KW-1185">Reference proteome</keyword>
<protein>
    <submittedName>
        <fullName evidence="13">Phosphatidylinositol glycan anchor biosynthesis, class G</fullName>
    </submittedName>
</protein>
<comment type="subcellular location">
    <subcellularLocation>
        <location evidence="1">Endoplasmic reticulum membrane</location>
        <topology evidence="1">Multi-pass membrane protein</topology>
    </subcellularLocation>
</comment>
<dbReference type="Pfam" id="PF19316">
    <property type="entry name" value="PIGO_PIGG"/>
    <property type="match status" value="1"/>
</dbReference>
<dbReference type="GeneTree" id="ENSGT00910000144269"/>
<dbReference type="PaxDb" id="10116-ENSRNOP00000066161"/>
<dbReference type="KEGG" id="rno:100910143"/>
<dbReference type="Pfam" id="PF01663">
    <property type="entry name" value="Phosphodiest"/>
    <property type="match status" value="1"/>
</dbReference>
<feature type="transmembrane region" description="Helical" evidence="11">
    <location>
        <begin position="698"/>
        <end position="715"/>
    </location>
</feature>
<evidence type="ECO:0000313" key="13">
    <source>
        <dbReference type="Ensembl" id="ENSRNOP00000067732.3"/>
    </source>
</evidence>
<dbReference type="PANTHER" id="PTHR23072">
    <property type="entry name" value="PHOSPHATIDYLINOSITOL GLYCAN-RELATED"/>
    <property type="match status" value="1"/>
</dbReference>
<dbReference type="RefSeq" id="XP_006250576.1">
    <property type="nucleotide sequence ID" value="XM_006250514.5"/>
</dbReference>
<gene>
    <name evidence="13 15" type="primary">Pigg</name>
</gene>
<evidence type="ECO:0000256" key="11">
    <source>
        <dbReference type="SAM" id="Phobius"/>
    </source>
</evidence>
<keyword evidence="5" id="KW-0808">Transferase</keyword>
<feature type="transmembrane region" description="Helical" evidence="11">
    <location>
        <begin position="819"/>
        <end position="841"/>
    </location>
</feature>
<evidence type="ECO:0000256" key="2">
    <source>
        <dbReference type="ARBA" id="ARBA00004687"/>
    </source>
</evidence>
<keyword evidence="9 11" id="KW-0472">Membrane</keyword>
<evidence type="ECO:0000256" key="1">
    <source>
        <dbReference type="ARBA" id="ARBA00004477"/>
    </source>
</evidence>
<keyword evidence="4" id="KW-0337">GPI-anchor biosynthesis</keyword>
<dbReference type="InterPro" id="IPR017850">
    <property type="entry name" value="Alkaline_phosphatase_core_sf"/>
</dbReference>
<feature type="transmembrane region" description="Helical" evidence="11">
    <location>
        <begin position="432"/>
        <end position="451"/>
    </location>
</feature>
<feature type="transmembrane region" description="Helical" evidence="11">
    <location>
        <begin position="727"/>
        <end position="748"/>
    </location>
</feature>
<evidence type="ECO:0000256" key="6">
    <source>
        <dbReference type="ARBA" id="ARBA00022692"/>
    </source>
</evidence>
<reference evidence="13" key="2">
    <citation type="submission" date="2025-08" db="UniProtKB">
        <authorList>
            <consortium name="Ensembl"/>
        </authorList>
    </citation>
    <scope>IDENTIFICATION</scope>
    <source>
        <strain evidence="13">Brown Norway</strain>
    </source>
</reference>
<feature type="transmembrane region" description="Helical" evidence="11">
    <location>
        <begin position="6"/>
        <end position="28"/>
    </location>
</feature>
<keyword evidence="6 11" id="KW-0812">Transmembrane</keyword>
<dbReference type="GO" id="GO:0006506">
    <property type="term" value="P:GPI anchor biosynthetic process"/>
    <property type="evidence" value="ECO:0007669"/>
    <property type="project" value="UniProtKB-UniPathway"/>
</dbReference>
<dbReference type="InterPro" id="IPR002591">
    <property type="entry name" value="Phosphodiest/P_Trfase"/>
</dbReference>
<feature type="transmembrane region" description="Helical" evidence="11">
    <location>
        <begin position="889"/>
        <end position="908"/>
    </location>
</feature>
<feature type="transmembrane region" description="Helical" evidence="11">
    <location>
        <begin position="503"/>
        <end position="530"/>
    </location>
</feature>
<dbReference type="InterPro" id="IPR039527">
    <property type="entry name" value="PIGG/GPI7"/>
</dbReference>
<evidence type="ECO:0000256" key="4">
    <source>
        <dbReference type="ARBA" id="ARBA00022502"/>
    </source>
</evidence>
<dbReference type="Gene3D" id="3.40.720.10">
    <property type="entry name" value="Alkaline Phosphatase, subunit A"/>
    <property type="match status" value="1"/>
</dbReference>
<dbReference type="RGD" id="1560335">
    <property type="gene designation" value="Pigg"/>
</dbReference>
<evidence type="ECO:0000313" key="14">
    <source>
        <dbReference type="Proteomes" id="UP000002494"/>
    </source>
</evidence>
<dbReference type="InterPro" id="IPR045687">
    <property type="entry name" value="PIGG/GPI7_C"/>
</dbReference>
<dbReference type="GO" id="GO:0005789">
    <property type="term" value="C:endoplasmic reticulum membrane"/>
    <property type="evidence" value="ECO:0007669"/>
    <property type="project" value="UniProtKB-SubCell"/>
</dbReference>
<dbReference type="PANTHER" id="PTHR23072:SF0">
    <property type="entry name" value="GPI ETHANOLAMINE PHOSPHATE TRANSFERASE 2"/>
    <property type="match status" value="1"/>
</dbReference>
<dbReference type="HOGENOM" id="CLU_004770_4_0_1"/>
<dbReference type="PhosphoSitePlus" id="M0RDM7"/>
<evidence type="ECO:0000256" key="5">
    <source>
        <dbReference type="ARBA" id="ARBA00022679"/>
    </source>
</evidence>
<evidence type="ECO:0000256" key="7">
    <source>
        <dbReference type="ARBA" id="ARBA00022824"/>
    </source>
</evidence>
<feature type="transmembrane region" description="Helical" evidence="11">
    <location>
        <begin position="471"/>
        <end position="491"/>
    </location>
</feature>
<dbReference type="Ensembl" id="ENSRNOT00000072386.4">
    <property type="protein sequence ID" value="ENSRNOP00000067732.3"/>
    <property type="gene ID" value="ENSRNOG00000071170.2"/>
</dbReference>
<dbReference type="AlphaFoldDB" id="M0RDM7"/>
<dbReference type="GO" id="GO:0051377">
    <property type="term" value="F:mannose-ethanolamine phosphotransferase activity"/>
    <property type="evidence" value="ECO:0007669"/>
    <property type="project" value="InterPro"/>
</dbReference>
<evidence type="ECO:0000256" key="10">
    <source>
        <dbReference type="ARBA" id="ARBA00023180"/>
    </source>
</evidence>
<dbReference type="STRING" id="10116.ENSRNOP00000066161"/>
<dbReference type="CTD" id="54872"/>
<dbReference type="SUPFAM" id="SSF53649">
    <property type="entry name" value="Alkaline phosphatase-like"/>
    <property type="match status" value="1"/>
</dbReference>
<sequence>MRLGSGAFAASCVAIEVIGVAIFIRGFFPAPVRSSARPEHGAETPAPEPVAGVSSNWTKLPPPLFSKVVIMLIDALRDDFVFGSKGVKYMPYTTYLVEKGASHSFVAEAKPPTVTMPRIKALMTGSLPGFVDVIRNLNSPVLLEDNVIRQAKAAGKRIIFYGDETWVKLFPKHFVEYDGTTSFFVSDYIEVDNNVTRHLDKVLRRGDWDVLILHYLGLDHIGHISGPNSPLIGHKLSEMDSVLMKIHTSLLSKDRETLLPSLLVLCGDHGMSETGSHGASSTEEVSTPLLLISSAFERKPGDVRHPKHVQQTDLAATLAIGLGLPIPKDNVGSLLFPVIEGKQMREQLRFLHLNTLQLSKLLQENIPAYEKDPGFEQFKMAERLHGNWVKLHLEENHSDILLGLGTKVLRQYLGALKTLSQSLSTQVAHYDIYSMAVGTLMVLEVLTLFLLSTPHVLCRKAELDVPLLSPVFSLLFYLIFLVLSAIHVLVCTSSESSCYLCNLPWLAAGAVMVLVSALFCAILSALIRMVTDGTLLRKNATVASSGWSEVNLLLLLGTVGHVLSLGASSFVEEEHQTWYFLINTLCLALSQETCRSYFLGDDCEPQHHFQVEQKCVNVLACTLQDSTSCSTPESESDTAGKRASLLEAHRSCKWWTVLASPWLVLICCRLLRSLNQTGVQGAHRPDFSHWLTSSDHKVHLSGLAALSLVVIFILVQKGCSLVSKVALALGLLGVFCYRAAIGIVLFPWQPDNKGISNREVGLQSDSIQEMCSRCAPPRTTCIILKWRLQGKGNSNNIATIDISAGCVGLETYMEVPATFLTVFGTYVGPVLWASHLVYFLSSEGNNGSALSRACFCYALICSVPVATYIVLVTSLRYHLFIWSVFSPKLLYEGMHLLITAAICAVFTATNQTRHSRA</sequence>
<comment type="pathway">
    <text evidence="2">Glycolipid biosynthesis; glycosylphosphatidylinositol-anchor biosynthesis.</text>
</comment>
<evidence type="ECO:0000259" key="12">
    <source>
        <dbReference type="Pfam" id="PF19316"/>
    </source>
</evidence>
<dbReference type="InterPro" id="IPR037674">
    <property type="entry name" value="PIG-G_N"/>
</dbReference>
<comment type="similarity">
    <text evidence="3">Belongs to the PIGG/PIGN/PIGO family. PIGG subfamily.</text>
</comment>
<organism evidence="13 14">
    <name type="scientific">Rattus norvegicus</name>
    <name type="common">Rat</name>
    <dbReference type="NCBI Taxonomy" id="10116"/>
    <lineage>
        <taxon>Eukaryota</taxon>
        <taxon>Metazoa</taxon>
        <taxon>Chordata</taxon>
        <taxon>Craniata</taxon>
        <taxon>Vertebrata</taxon>
        <taxon>Euteleostomi</taxon>
        <taxon>Mammalia</taxon>
        <taxon>Eutheria</taxon>
        <taxon>Euarchontoglires</taxon>
        <taxon>Glires</taxon>
        <taxon>Rodentia</taxon>
        <taxon>Myomorpha</taxon>
        <taxon>Muroidea</taxon>
        <taxon>Muridae</taxon>
        <taxon>Murinae</taxon>
        <taxon>Rattus</taxon>
    </lineage>
</organism>
<reference evidence="13" key="3">
    <citation type="submission" date="2025-09" db="UniProtKB">
        <authorList>
            <consortium name="Ensembl"/>
        </authorList>
    </citation>
    <scope>IDENTIFICATION</scope>
    <source>
        <strain evidence="13">Brown Norway</strain>
    </source>
</reference>
<feature type="transmembrane region" description="Helical" evidence="11">
    <location>
        <begin position="853"/>
        <end position="877"/>
    </location>
</feature>